<dbReference type="InterPro" id="IPR047196">
    <property type="entry name" value="YidC_ALB_C"/>
</dbReference>
<evidence type="ECO:0000256" key="10">
    <source>
        <dbReference type="ARBA" id="ARBA00023186"/>
    </source>
</evidence>
<evidence type="ECO:0000256" key="6">
    <source>
        <dbReference type="ARBA" id="ARBA00022692"/>
    </source>
</evidence>
<dbReference type="Gene3D" id="2.70.98.90">
    <property type="match status" value="1"/>
</dbReference>
<dbReference type="GO" id="GO:0051205">
    <property type="term" value="P:protein insertion into membrane"/>
    <property type="evidence" value="ECO:0007669"/>
    <property type="project" value="TreeGrafter"/>
</dbReference>
<sequence length="562" mass="61128">MNQTRLFLLFAWLMVATLLWMEWNKEQVATPAPVTATSTTAGANPAATAPGAIPAAPAVAGARPTSAVAPAATGALVTVHTDVLDVTLDGGQMLQADLPTFADLDDPSRPVRLFSTDPQHYFTAQSGWVSTIAGAAPTHLSGFVPAGPQRAYTLAPGAPAVEVPFLWQGANGVTIRRTYTFTRGAYTVTVRDDVANAGASPWQGTVYRQLARTMPEAPKGGFTSGRVFAFQGAAWFSPADKAYDKLAFAKYGKDDPLKKAVKGGWIAFLQHHFFAAWIPQPGDASEFATATASGVGGTNYLIRELGPTLAVAPGGRASTVARLWVGPKSVEQIAAQNVPGLERAVDFSTYATMATLAGWLYAVLAWLHGYIGNWGWSIIGLVVLIKLVLLPMANVQYRSMAKMRRLQPKLAQLKERHGEDRQKFQMATMELYRKEKVNPMGGCLPLLVQMPIFLALYWMLGESVELRHAPWIGWIHDLTARDPYFVLPAINAGVMFLTQKLTPNAGMDPAQAKMMQFMPLVFAVMFAFFPSGLVLYWVTNGLLTLSQQWYFLRKYGEPAKKA</sequence>
<dbReference type="GO" id="GO:0032977">
    <property type="term" value="F:membrane insertase activity"/>
    <property type="evidence" value="ECO:0007669"/>
    <property type="project" value="InterPro"/>
</dbReference>
<comment type="caution">
    <text evidence="13">Lacks conserved residue(s) required for the propagation of feature annotation.</text>
</comment>
<keyword evidence="17" id="KW-1185">Reference proteome</keyword>
<organism evidence="16 17">
    <name type="scientific">Cognatilysobacter lacus</name>
    <dbReference type="NCBI Taxonomy" id="1643323"/>
    <lineage>
        <taxon>Bacteria</taxon>
        <taxon>Pseudomonadati</taxon>
        <taxon>Pseudomonadota</taxon>
        <taxon>Gammaproteobacteria</taxon>
        <taxon>Lysobacterales</taxon>
        <taxon>Lysobacteraceae</taxon>
        <taxon>Cognatilysobacter</taxon>
    </lineage>
</organism>
<keyword evidence="5 13" id="KW-1003">Cell membrane</keyword>
<dbReference type="InterPro" id="IPR028053">
    <property type="entry name" value="Membr_insert_YidC_N"/>
</dbReference>
<dbReference type="Pfam" id="PF14849">
    <property type="entry name" value="YidC_periplas"/>
    <property type="match status" value="1"/>
</dbReference>
<dbReference type="InterPro" id="IPR019998">
    <property type="entry name" value="Membr_insert_YidC"/>
</dbReference>
<evidence type="ECO:0000256" key="1">
    <source>
        <dbReference type="ARBA" id="ARBA00004429"/>
    </source>
</evidence>
<comment type="subcellular location">
    <subcellularLocation>
        <location evidence="1">Cell inner membrane</location>
        <topology evidence="1">Multi-pass membrane protein</topology>
    </subcellularLocation>
    <subcellularLocation>
        <location evidence="13">Cell membrane</location>
        <topology evidence="13">Multi-pass membrane protein</topology>
    </subcellularLocation>
</comment>
<dbReference type="PANTHER" id="PTHR12428:SF65">
    <property type="entry name" value="CYTOCHROME C OXIDASE ASSEMBLY PROTEIN COX18, MITOCHONDRIAL"/>
    <property type="match status" value="1"/>
</dbReference>
<comment type="function">
    <text evidence="13">Required for the insertion and/or proper folding and/or complex formation of integral membrane proteins into the membrane. Involved in integration of membrane proteins that insert both dependently and independently of the Sec translocase complex, as well as at least some lipoproteins. Aids folding of multispanning membrane proteins.</text>
</comment>
<dbReference type="GO" id="GO:0005886">
    <property type="term" value="C:plasma membrane"/>
    <property type="evidence" value="ECO:0007669"/>
    <property type="project" value="UniProtKB-SubCell"/>
</dbReference>
<feature type="transmembrane region" description="Helical" evidence="13">
    <location>
        <begin position="442"/>
        <end position="460"/>
    </location>
</feature>
<evidence type="ECO:0000256" key="2">
    <source>
        <dbReference type="ARBA" id="ARBA00010527"/>
    </source>
</evidence>
<dbReference type="EMBL" id="VTRV01000023">
    <property type="protein sequence ID" value="TZF90884.1"/>
    <property type="molecule type" value="Genomic_DNA"/>
</dbReference>
<comment type="caution">
    <text evidence="16">The sequence shown here is derived from an EMBL/GenBank/DDBJ whole genome shotgun (WGS) entry which is preliminary data.</text>
</comment>
<comment type="similarity">
    <text evidence="2 13">Belongs to the OXA1/ALB3/YidC family. Type 1 subfamily.</text>
</comment>
<evidence type="ECO:0000256" key="3">
    <source>
        <dbReference type="ARBA" id="ARBA00015325"/>
    </source>
</evidence>
<name>A0A5D8ZE04_9GAMM</name>
<dbReference type="PANTHER" id="PTHR12428">
    <property type="entry name" value="OXA1"/>
    <property type="match status" value="1"/>
</dbReference>
<dbReference type="CDD" id="cd20070">
    <property type="entry name" value="5TM_YidC_Alb3"/>
    <property type="match status" value="1"/>
</dbReference>
<dbReference type="NCBIfam" id="TIGR03592">
    <property type="entry name" value="yidC_oxa1_cterm"/>
    <property type="match status" value="1"/>
</dbReference>
<dbReference type="InterPro" id="IPR038221">
    <property type="entry name" value="YidC_periplasmic_sf"/>
</dbReference>
<gene>
    <name evidence="13 16" type="primary">yidC</name>
    <name evidence="16" type="ORF">FW784_03525</name>
</gene>
<evidence type="ECO:0000256" key="8">
    <source>
        <dbReference type="ARBA" id="ARBA00022989"/>
    </source>
</evidence>
<feature type="transmembrane region" description="Helical" evidence="13">
    <location>
        <begin position="374"/>
        <end position="395"/>
    </location>
</feature>
<evidence type="ECO:0000256" key="5">
    <source>
        <dbReference type="ARBA" id="ARBA00022475"/>
    </source>
</evidence>
<keyword evidence="6 13" id="KW-0812">Transmembrane</keyword>
<proteinExistence type="inferred from homology"/>
<dbReference type="Proteomes" id="UP000323164">
    <property type="component" value="Unassembled WGS sequence"/>
</dbReference>
<feature type="domain" description="Membrane insertase YidC N-terminal" evidence="15">
    <location>
        <begin position="77"/>
        <end position="354"/>
    </location>
</feature>
<evidence type="ECO:0000256" key="13">
    <source>
        <dbReference type="HAMAP-Rule" id="MF_01810"/>
    </source>
</evidence>
<keyword evidence="4 13" id="KW-0813">Transport</keyword>
<evidence type="ECO:0000259" key="14">
    <source>
        <dbReference type="Pfam" id="PF02096"/>
    </source>
</evidence>
<dbReference type="OrthoDB" id="9780552at2"/>
<keyword evidence="8 13" id="KW-1133">Transmembrane helix</keyword>
<dbReference type="AlphaFoldDB" id="A0A5D8ZE04"/>
<accession>A0A5D8ZE04</accession>
<dbReference type="Pfam" id="PF02096">
    <property type="entry name" value="60KD_IMP"/>
    <property type="match status" value="1"/>
</dbReference>
<evidence type="ECO:0000256" key="11">
    <source>
        <dbReference type="ARBA" id="ARBA00033245"/>
    </source>
</evidence>
<dbReference type="PRINTS" id="PR01900">
    <property type="entry name" value="YIDCPROTEIN"/>
</dbReference>
<keyword evidence="9 13" id="KW-0472">Membrane</keyword>
<keyword evidence="7 13" id="KW-0653">Protein transport</keyword>
<evidence type="ECO:0000256" key="7">
    <source>
        <dbReference type="ARBA" id="ARBA00022927"/>
    </source>
</evidence>
<comment type="subunit">
    <text evidence="13">Interacts with the Sec translocase complex via SecD. Specifically interacts with transmembrane segments of nascent integral membrane proteins during membrane integration.</text>
</comment>
<dbReference type="InterPro" id="IPR001708">
    <property type="entry name" value="YidC/ALB3/OXA1/COX18"/>
</dbReference>
<feature type="domain" description="Membrane insertase YidC/Oxa/ALB C-terminal" evidence="14">
    <location>
        <begin position="374"/>
        <end position="551"/>
    </location>
</feature>
<feature type="transmembrane region" description="Helical" evidence="13">
    <location>
        <begin position="517"/>
        <end position="538"/>
    </location>
</feature>
<dbReference type="NCBIfam" id="TIGR03593">
    <property type="entry name" value="yidC_nterm"/>
    <property type="match status" value="1"/>
</dbReference>
<dbReference type="CDD" id="cd19961">
    <property type="entry name" value="EcYidC-like_peri"/>
    <property type="match status" value="1"/>
</dbReference>
<evidence type="ECO:0000256" key="4">
    <source>
        <dbReference type="ARBA" id="ARBA00022448"/>
    </source>
</evidence>
<dbReference type="PRINTS" id="PR00701">
    <property type="entry name" value="60KDINNERMP"/>
</dbReference>
<protein>
    <recommendedName>
        <fullName evidence="3 13">Membrane protein insertase YidC</fullName>
    </recommendedName>
    <alternativeName>
        <fullName evidence="12 13">Foldase YidC</fullName>
    </alternativeName>
    <alternativeName>
        <fullName evidence="11 13">Membrane integrase YidC</fullName>
    </alternativeName>
    <alternativeName>
        <fullName evidence="13">Membrane protein YidC</fullName>
    </alternativeName>
</protein>
<dbReference type="RefSeq" id="WP_149351982.1">
    <property type="nucleotide sequence ID" value="NZ_VTRV01000023.1"/>
</dbReference>
<evidence type="ECO:0000256" key="9">
    <source>
        <dbReference type="ARBA" id="ARBA00023136"/>
    </source>
</evidence>
<dbReference type="HAMAP" id="MF_01810">
    <property type="entry name" value="YidC_type1"/>
    <property type="match status" value="1"/>
</dbReference>
<evidence type="ECO:0000313" key="16">
    <source>
        <dbReference type="EMBL" id="TZF90884.1"/>
    </source>
</evidence>
<evidence type="ECO:0000256" key="12">
    <source>
        <dbReference type="ARBA" id="ARBA00033342"/>
    </source>
</evidence>
<dbReference type="GO" id="GO:0015031">
    <property type="term" value="P:protein transport"/>
    <property type="evidence" value="ECO:0007669"/>
    <property type="project" value="UniProtKB-KW"/>
</dbReference>
<evidence type="ECO:0000259" key="15">
    <source>
        <dbReference type="Pfam" id="PF14849"/>
    </source>
</evidence>
<keyword evidence="10 13" id="KW-0143">Chaperone</keyword>
<dbReference type="InterPro" id="IPR028055">
    <property type="entry name" value="YidC/Oxa/ALB_C"/>
</dbReference>
<reference evidence="16 17" key="1">
    <citation type="submission" date="2019-08" db="EMBL/GenBank/DDBJ databases">
        <title>Draft genome sequence of Lysobacter sp. UKS-15.</title>
        <authorList>
            <person name="Im W.-T."/>
        </authorList>
    </citation>
    <scope>NUCLEOTIDE SEQUENCE [LARGE SCALE GENOMIC DNA]</scope>
    <source>
        <strain evidence="16 17">UKS-15</strain>
    </source>
</reference>
<dbReference type="NCBIfam" id="NF002352">
    <property type="entry name" value="PRK01318.1-3"/>
    <property type="match status" value="1"/>
</dbReference>
<evidence type="ECO:0000313" key="17">
    <source>
        <dbReference type="Proteomes" id="UP000323164"/>
    </source>
</evidence>